<feature type="compositionally biased region" description="Basic and acidic residues" evidence="2">
    <location>
        <begin position="94"/>
        <end position="103"/>
    </location>
</feature>
<dbReference type="Proteomes" id="UP001595477">
    <property type="component" value="Unassembled WGS sequence"/>
</dbReference>
<dbReference type="InterPro" id="IPR035897">
    <property type="entry name" value="Toll_tir_struct_dom_sf"/>
</dbReference>
<reference evidence="5" key="1">
    <citation type="journal article" date="2019" name="Int. J. Syst. Evol. Microbiol.">
        <title>The Global Catalogue of Microorganisms (GCM) 10K type strain sequencing project: providing services to taxonomists for standard genome sequencing and annotation.</title>
        <authorList>
            <consortium name="The Broad Institute Genomics Platform"/>
            <consortium name="The Broad Institute Genome Sequencing Center for Infectious Disease"/>
            <person name="Wu L."/>
            <person name="Ma J."/>
        </authorList>
    </citation>
    <scope>NUCLEOTIDE SEQUENCE [LARGE SCALE GENOMIC DNA]</scope>
    <source>
        <strain evidence="5">KCTC 52449</strain>
    </source>
</reference>
<evidence type="ECO:0000313" key="4">
    <source>
        <dbReference type="EMBL" id="MFC3201666.1"/>
    </source>
</evidence>
<dbReference type="Pfam" id="PF13676">
    <property type="entry name" value="TIR_2"/>
    <property type="match status" value="1"/>
</dbReference>
<dbReference type="RefSeq" id="WP_123323501.1">
    <property type="nucleotide sequence ID" value="NZ_JBHRSX010000016.1"/>
</dbReference>
<gene>
    <name evidence="4" type="ORF">ACFOEW_07545</name>
</gene>
<protein>
    <submittedName>
        <fullName evidence="4">TIR domain-containing protein</fullName>
    </submittedName>
</protein>
<dbReference type="EMBL" id="JBHRSX010000016">
    <property type="protein sequence ID" value="MFC3201666.1"/>
    <property type="molecule type" value="Genomic_DNA"/>
</dbReference>
<accession>A0ABV7JZW2</accession>
<evidence type="ECO:0000256" key="1">
    <source>
        <dbReference type="SAM" id="Coils"/>
    </source>
</evidence>
<dbReference type="SMART" id="SM00255">
    <property type="entry name" value="TIR"/>
    <property type="match status" value="1"/>
</dbReference>
<dbReference type="Gene3D" id="3.40.50.10140">
    <property type="entry name" value="Toll/interleukin-1 receptor homology (TIR) domain"/>
    <property type="match status" value="1"/>
</dbReference>
<organism evidence="4 5">
    <name type="scientific">Alteromonas oceani</name>
    <dbReference type="NCBI Taxonomy" id="2071609"/>
    <lineage>
        <taxon>Bacteria</taxon>
        <taxon>Pseudomonadati</taxon>
        <taxon>Pseudomonadota</taxon>
        <taxon>Gammaproteobacteria</taxon>
        <taxon>Alteromonadales</taxon>
        <taxon>Alteromonadaceae</taxon>
        <taxon>Alteromonas/Salinimonas group</taxon>
        <taxon>Alteromonas</taxon>
    </lineage>
</organism>
<evidence type="ECO:0000313" key="5">
    <source>
        <dbReference type="Proteomes" id="UP001595477"/>
    </source>
</evidence>
<dbReference type="SUPFAM" id="SSF52200">
    <property type="entry name" value="Toll/Interleukin receptor TIR domain"/>
    <property type="match status" value="1"/>
</dbReference>
<evidence type="ECO:0000259" key="3">
    <source>
        <dbReference type="PROSITE" id="PS50104"/>
    </source>
</evidence>
<proteinExistence type="predicted"/>
<feature type="region of interest" description="Disordered" evidence="2">
    <location>
        <begin position="94"/>
        <end position="114"/>
    </location>
</feature>
<dbReference type="PROSITE" id="PS50104">
    <property type="entry name" value="TIR"/>
    <property type="match status" value="1"/>
</dbReference>
<feature type="domain" description="TIR" evidence="3">
    <location>
        <begin position="149"/>
        <end position="282"/>
    </location>
</feature>
<keyword evidence="5" id="KW-1185">Reference proteome</keyword>
<evidence type="ECO:0000256" key="2">
    <source>
        <dbReference type="SAM" id="MobiDB-lite"/>
    </source>
</evidence>
<keyword evidence="1" id="KW-0175">Coiled coil</keyword>
<name>A0ABV7JZW2_9ALTE</name>
<dbReference type="InterPro" id="IPR000157">
    <property type="entry name" value="TIR_dom"/>
</dbReference>
<feature type="coiled-coil region" evidence="1">
    <location>
        <begin position="3"/>
        <end position="30"/>
    </location>
</feature>
<comment type="caution">
    <text evidence="4">The sequence shown here is derived from an EMBL/GenBank/DDBJ whole genome shotgun (WGS) entry which is preliminary data.</text>
</comment>
<sequence length="284" mass="31939">MSVVTISNAIERLQKEIADISKKISQESKKESDLSSKVIQLSNSINKNSSASTVKSKLSDIARKQSEIAKIQGRKADLLKKEADKSAKLLKAKQELTREEEKQRKKLQQAEAKQRKESLDFQKKLRAEIESTVSESKQRILEQTSGKEVDYDIFISHASEDKDELVRPLAEALIEKGASVWYDEFTLKVGDSLRKSIDHGLAKSRFGTVVLSNAFFKKNWTEYELNGMVAREMNGHKMILPIWHMVSKDKVLSFSPTLADKVALNSSISSIEEIADALLEVIKG</sequence>